<dbReference type="EMBL" id="KY679828">
    <property type="protein sequence ID" value="ATP85015.1"/>
    <property type="molecule type" value="Genomic_DNA"/>
</dbReference>
<sequence length="229" mass="27105">MQTWLNIYIQDSNTPNMNQLIFFHDYSMLMLIMITTLITYMFLFLINNKITNRFMINEHMIETIWTISPMIILFSIAIPSLKILYMTEEYFSPMMSIKSIGHQWYWHYELSDYSNISFESFITPFNENNLSQFRLLDVNNRLIIPFKTPIRLLTTSIDVIHSWTIPALGIKIDAVPGRMNQTFIFMLRPGIFFGQCSEICGMNHSFMPIMIESTSMNYFMKSMQNKLNN</sequence>
<evidence type="ECO:0000256" key="7">
    <source>
        <dbReference type="ARBA" id="ARBA00022692"/>
    </source>
</evidence>
<evidence type="ECO:0000256" key="8">
    <source>
        <dbReference type="ARBA" id="ARBA00022723"/>
    </source>
</evidence>
<dbReference type="CDD" id="cd13912">
    <property type="entry name" value="CcO_II_C"/>
    <property type="match status" value="1"/>
</dbReference>
<evidence type="ECO:0000256" key="3">
    <source>
        <dbReference type="ARBA" id="ARBA00011164"/>
    </source>
</evidence>
<evidence type="ECO:0000256" key="10">
    <source>
        <dbReference type="ARBA" id="ARBA00022842"/>
    </source>
</evidence>
<dbReference type="AlphaFoldDB" id="A0A2D1WBE1"/>
<dbReference type="GO" id="GO:0042773">
    <property type="term" value="P:ATP synthesis coupled electron transport"/>
    <property type="evidence" value="ECO:0007669"/>
    <property type="project" value="TreeGrafter"/>
</dbReference>
<dbReference type="PANTHER" id="PTHR22888">
    <property type="entry name" value="CYTOCHROME C OXIDASE, SUBUNIT II"/>
    <property type="match status" value="1"/>
</dbReference>
<comment type="cofactor">
    <cofactor evidence="18">
        <name>Cu cation</name>
        <dbReference type="ChEBI" id="CHEBI:23378"/>
    </cofactor>
    <text evidence="18">Binds a copper A center.</text>
</comment>
<evidence type="ECO:0000256" key="16">
    <source>
        <dbReference type="ARBA" id="ARBA00023136"/>
    </source>
</evidence>
<dbReference type="PROSITE" id="PS50857">
    <property type="entry name" value="COX2_CUA"/>
    <property type="match status" value="1"/>
</dbReference>
<evidence type="ECO:0000313" key="22">
    <source>
        <dbReference type="EMBL" id="ATP85015.1"/>
    </source>
</evidence>
<feature type="transmembrane region" description="Helical" evidence="19">
    <location>
        <begin position="67"/>
        <end position="86"/>
    </location>
</feature>
<dbReference type="GO" id="GO:0005507">
    <property type="term" value="F:copper ion binding"/>
    <property type="evidence" value="ECO:0007669"/>
    <property type="project" value="InterPro"/>
</dbReference>
<dbReference type="Pfam" id="PF02790">
    <property type="entry name" value="COX2_TM"/>
    <property type="match status" value="1"/>
</dbReference>
<keyword evidence="8 18" id="KW-0479">Metal-binding</keyword>
<keyword evidence="5 18" id="KW-0813">Transport</keyword>
<dbReference type="InterPro" id="IPR008972">
    <property type="entry name" value="Cupredoxin"/>
</dbReference>
<keyword evidence="9 18" id="KW-0999">Mitochondrion inner membrane</keyword>
<proteinExistence type="inferred from homology"/>
<dbReference type="InterPro" id="IPR034210">
    <property type="entry name" value="CcO_II_C"/>
</dbReference>
<evidence type="ECO:0000259" key="21">
    <source>
        <dbReference type="PROSITE" id="PS50999"/>
    </source>
</evidence>
<name>A0A2D1WBE1_9HYME</name>
<keyword evidence="13 19" id="KW-1133">Transmembrane helix</keyword>
<dbReference type="PRINTS" id="PR01166">
    <property type="entry name" value="CYCOXIDASEII"/>
</dbReference>
<protein>
    <recommendedName>
        <fullName evidence="4 18">Cytochrome c oxidase subunit 2</fullName>
    </recommendedName>
</protein>
<keyword evidence="14 18" id="KW-0186">Copper</keyword>
<comment type="catalytic activity">
    <reaction evidence="17">
        <text>4 Fe(II)-[cytochrome c] + O2 + 8 H(+)(in) = 4 Fe(III)-[cytochrome c] + 2 H2O + 4 H(+)(out)</text>
        <dbReference type="Rhea" id="RHEA:11436"/>
        <dbReference type="Rhea" id="RHEA-COMP:10350"/>
        <dbReference type="Rhea" id="RHEA-COMP:14399"/>
        <dbReference type="ChEBI" id="CHEBI:15377"/>
        <dbReference type="ChEBI" id="CHEBI:15378"/>
        <dbReference type="ChEBI" id="CHEBI:15379"/>
        <dbReference type="ChEBI" id="CHEBI:29033"/>
        <dbReference type="ChEBI" id="CHEBI:29034"/>
        <dbReference type="EC" id="7.1.1.9"/>
    </reaction>
    <physiologicalReaction direction="left-to-right" evidence="17">
        <dbReference type="Rhea" id="RHEA:11437"/>
    </physiologicalReaction>
</comment>
<dbReference type="GO" id="GO:0005743">
    <property type="term" value="C:mitochondrial inner membrane"/>
    <property type="evidence" value="ECO:0007669"/>
    <property type="project" value="UniProtKB-SubCell"/>
</dbReference>
<dbReference type="Pfam" id="PF00116">
    <property type="entry name" value="COX2"/>
    <property type="match status" value="1"/>
</dbReference>
<evidence type="ECO:0000256" key="1">
    <source>
        <dbReference type="ARBA" id="ARBA00004448"/>
    </source>
</evidence>
<evidence type="ECO:0000256" key="18">
    <source>
        <dbReference type="RuleBase" id="RU000457"/>
    </source>
</evidence>
<comment type="function">
    <text evidence="18">Component of the cytochrome c oxidase, the last enzyme in the mitochondrial electron transport chain which drives oxidative phosphorylation. The respiratory chain contains 3 multisubunit complexes succinate dehydrogenase (complex II, CII), ubiquinol-cytochrome c oxidoreductase (cytochrome b-c1 complex, complex III, CIII) and cytochrome c oxidase (complex IV, CIV), that cooperate to transfer electrons derived from NADH and succinate to molecular oxygen, creating an electrochemical gradient over the inner membrane that drives transmembrane transport and the ATP synthase. Cytochrome c oxidase is the component of the respiratory chain that catalyzes the reduction of oxygen to water. Electrons originating from reduced cytochrome c in the intermembrane space (IMS) are transferred via the dinuclear copper A center (CU(A)) of subunit 2 and heme A of subunit 1 to the active site in subunit 1, a binuclear center (BNC) formed by heme A3 and copper B (CU(B)). The BNC reduces molecular oxygen to 2 water molecules using 4 electrons from cytochrome c in the IMS and 4 protons from the mitochondrial matrix.</text>
</comment>
<keyword evidence="16 18" id="KW-0472">Membrane</keyword>
<feature type="domain" description="Cytochrome oxidase subunit II transmembrane region profile" evidence="21">
    <location>
        <begin position="1"/>
        <end position="91"/>
    </location>
</feature>
<comment type="subcellular location">
    <subcellularLocation>
        <location evidence="1 18">Mitochondrion inner membrane</location>
        <topology evidence="1 18">Multi-pass membrane protein</topology>
    </subcellularLocation>
</comment>
<dbReference type="InterPro" id="IPR045187">
    <property type="entry name" value="CcO_II"/>
</dbReference>
<dbReference type="SUPFAM" id="SSF49503">
    <property type="entry name" value="Cupredoxins"/>
    <property type="match status" value="1"/>
</dbReference>
<keyword evidence="10" id="KW-0460">Magnesium</keyword>
<dbReference type="Gene3D" id="2.60.40.420">
    <property type="entry name" value="Cupredoxins - blue copper proteins"/>
    <property type="match status" value="1"/>
</dbReference>
<dbReference type="CTD" id="4513"/>
<feature type="transmembrane region" description="Helical" evidence="19">
    <location>
        <begin position="26"/>
        <end position="46"/>
    </location>
</feature>
<evidence type="ECO:0000256" key="14">
    <source>
        <dbReference type="ARBA" id="ARBA00023008"/>
    </source>
</evidence>
<evidence type="ECO:0000256" key="5">
    <source>
        <dbReference type="ARBA" id="ARBA00022448"/>
    </source>
</evidence>
<dbReference type="InterPro" id="IPR011759">
    <property type="entry name" value="Cyt_c_oxidase_su2_TM_dom"/>
</dbReference>
<dbReference type="PROSITE" id="PS50999">
    <property type="entry name" value="COX2_TM"/>
    <property type="match status" value="1"/>
</dbReference>
<evidence type="ECO:0000256" key="12">
    <source>
        <dbReference type="ARBA" id="ARBA00022982"/>
    </source>
</evidence>
<organism evidence="22">
    <name type="scientific">Parapolybia crocea</name>
    <dbReference type="NCBI Taxonomy" id="2051043"/>
    <lineage>
        <taxon>Eukaryota</taxon>
        <taxon>Metazoa</taxon>
        <taxon>Ecdysozoa</taxon>
        <taxon>Arthropoda</taxon>
        <taxon>Hexapoda</taxon>
        <taxon>Insecta</taxon>
        <taxon>Pterygota</taxon>
        <taxon>Neoptera</taxon>
        <taxon>Endopterygota</taxon>
        <taxon>Hymenoptera</taxon>
        <taxon>Apocrita</taxon>
        <taxon>Aculeata</taxon>
        <taxon>Vespoidea</taxon>
        <taxon>Vespidae</taxon>
        <taxon>Polistinae</taxon>
        <taxon>Ropalidiini</taxon>
        <taxon>Parapolybia</taxon>
    </lineage>
</organism>
<reference evidence="22" key="1">
    <citation type="journal article" date="2017" name="Kun Chong Xue Bao">
        <title>Sequencing and analysis of the complete mitochondrial genome of Parapolybia crocea (Hymenoptera: Vespidae).</title>
        <authorList>
            <person name="Peng Y."/>
            <person name="Chen B."/>
            <person name="Li T."/>
        </authorList>
    </citation>
    <scope>NUCLEOTIDE SEQUENCE</scope>
</reference>
<evidence type="ECO:0000256" key="9">
    <source>
        <dbReference type="ARBA" id="ARBA00022792"/>
    </source>
</evidence>
<evidence type="ECO:0000256" key="11">
    <source>
        <dbReference type="ARBA" id="ARBA00022967"/>
    </source>
</evidence>
<evidence type="ECO:0000256" key="2">
    <source>
        <dbReference type="ARBA" id="ARBA00007866"/>
    </source>
</evidence>
<dbReference type="Gene3D" id="1.10.287.90">
    <property type="match status" value="1"/>
</dbReference>
<evidence type="ECO:0000256" key="15">
    <source>
        <dbReference type="ARBA" id="ARBA00023128"/>
    </source>
</evidence>
<feature type="domain" description="Cytochrome oxidase subunit II copper A binding" evidence="20">
    <location>
        <begin position="92"/>
        <end position="225"/>
    </location>
</feature>
<comment type="similarity">
    <text evidence="2 18">Belongs to the cytochrome c oxidase subunit 2 family.</text>
</comment>
<dbReference type="GO" id="GO:0004129">
    <property type="term" value="F:cytochrome-c oxidase activity"/>
    <property type="evidence" value="ECO:0007669"/>
    <property type="project" value="UniProtKB-EC"/>
</dbReference>
<dbReference type="FunFam" id="2.60.40.420:FF:000001">
    <property type="entry name" value="Cytochrome c oxidase subunit 2"/>
    <property type="match status" value="1"/>
</dbReference>
<dbReference type="PROSITE" id="PS00078">
    <property type="entry name" value="COX2"/>
    <property type="match status" value="1"/>
</dbReference>
<dbReference type="InterPro" id="IPR001505">
    <property type="entry name" value="Copper_CuA"/>
</dbReference>
<keyword evidence="7 18" id="KW-0812">Transmembrane</keyword>
<evidence type="ECO:0000256" key="4">
    <source>
        <dbReference type="ARBA" id="ARBA00015946"/>
    </source>
</evidence>
<dbReference type="SUPFAM" id="SSF81464">
    <property type="entry name" value="Cytochrome c oxidase subunit II-like, transmembrane region"/>
    <property type="match status" value="1"/>
</dbReference>
<evidence type="ECO:0000256" key="17">
    <source>
        <dbReference type="ARBA" id="ARBA00049512"/>
    </source>
</evidence>
<accession>A0A2D1WBE1</accession>
<geneLocation type="mitochondrion" evidence="22"/>
<dbReference type="PANTHER" id="PTHR22888:SF9">
    <property type="entry name" value="CYTOCHROME C OXIDASE SUBUNIT 2"/>
    <property type="match status" value="1"/>
</dbReference>
<keyword evidence="6 18" id="KW-0679">Respiratory chain</keyword>
<gene>
    <name evidence="22" type="primary">COX2</name>
</gene>
<evidence type="ECO:0000256" key="19">
    <source>
        <dbReference type="SAM" id="Phobius"/>
    </source>
</evidence>
<keyword evidence="11" id="KW-1278">Translocase</keyword>
<keyword evidence="12 18" id="KW-0249">Electron transport</keyword>
<comment type="subunit">
    <text evidence="3">Component of the cytochrome c oxidase (complex IV, CIV), a multisubunit enzyme composed of a catalytic core of 3 subunits and several supernumerary subunits. The complex exists as a monomer or a dimer and forms supercomplexes (SCs) in the inner mitochondrial membrane with ubiquinol-cytochrome c oxidoreductase (cytochrome b-c1 complex, complex III, CIII).</text>
</comment>
<dbReference type="RefSeq" id="YP_009443215.1">
    <property type="nucleotide sequence ID" value="NC_036343.1"/>
</dbReference>
<keyword evidence="15 18" id="KW-0496">Mitochondrion</keyword>
<evidence type="ECO:0000259" key="20">
    <source>
        <dbReference type="PROSITE" id="PS50857"/>
    </source>
</evidence>
<evidence type="ECO:0000256" key="6">
    <source>
        <dbReference type="ARBA" id="ARBA00022660"/>
    </source>
</evidence>
<dbReference type="InterPro" id="IPR002429">
    <property type="entry name" value="CcO_II-like_C"/>
</dbReference>
<evidence type="ECO:0000256" key="13">
    <source>
        <dbReference type="ARBA" id="ARBA00022989"/>
    </source>
</evidence>
<dbReference type="GeneID" id="35093020"/>
<dbReference type="InterPro" id="IPR036257">
    <property type="entry name" value="Cyt_c_oxidase_su2_TM_sf"/>
</dbReference>